<dbReference type="InterPro" id="IPR052518">
    <property type="entry name" value="CHR_Transporter"/>
</dbReference>
<keyword evidence="6 7" id="KW-0472">Membrane</keyword>
<dbReference type="AlphaFoldDB" id="H1D179"/>
<dbReference type="PANTHER" id="PTHR43663">
    <property type="entry name" value="CHROMATE TRANSPORT PROTEIN-RELATED"/>
    <property type="match status" value="1"/>
</dbReference>
<keyword evidence="4 7" id="KW-0812">Transmembrane</keyword>
<sequence length="186" mass="20373">MKLLVQLFLIFAKMGAVTFGGGYAMLPILQREVVDNHHWASDEELMDYYALGQVTPGMIAVNVATFIGLKLKGFWGGIFATLGVITPSMIIITTIAMFLTRFEENPYVVHAFTGIRACVCVLILDAVLKLGKKSVKDKRTLFIFLCILCLSLFAPVSPVFSVIAAGAGGFFLMPSVKKEKKEGESR</sequence>
<comment type="caution">
    <text evidence="8">The sequence shown here is derived from an EMBL/GenBank/DDBJ whole genome shotgun (WGS) entry which is preliminary data.</text>
</comment>
<dbReference type="Proteomes" id="UP000003277">
    <property type="component" value="Unassembled WGS sequence"/>
</dbReference>
<evidence type="ECO:0000313" key="8">
    <source>
        <dbReference type="EMBL" id="EHO62775.1"/>
    </source>
</evidence>
<keyword evidence="9" id="KW-1185">Reference proteome</keyword>
<dbReference type="PATRIC" id="fig|742743.3.peg.1387"/>
<feature type="transmembrane region" description="Helical" evidence="7">
    <location>
        <begin position="140"/>
        <end position="173"/>
    </location>
</feature>
<comment type="subcellular location">
    <subcellularLocation>
        <location evidence="1">Cell membrane</location>
        <topology evidence="1">Multi-pass membrane protein</topology>
    </subcellularLocation>
</comment>
<evidence type="ECO:0000256" key="4">
    <source>
        <dbReference type="ARBA" id="ARBA00022692"/>
    </source>
</evidence>
<dbReference type="InterPro" id="IPR003370">
    <property type="entry name" value="Chromate_transpt"/>
</dbReference>
<evidence type="ECO:0008006" key="10">
    <source>
        <dbReference type="Google" id="ProtNLM"/>
    </source>
</evidence>
<dbReference type="GO" id="GO:0005886">
    <property type="term" value="C:plasma membrane"/>
    <property type="evidence" value="ECO:0007669"/>
    <property type="project" value="UniProtKB-SubCell"/>
</dbReference>
<feature type="transmembrane region" description="Helical" evidence="7">
    <location>
        <begin position="74"/>
        <end position="101"/>
    </location>
</feature>
<dbReference type="Pfam" id="PF02417">
    <property type="entry name" value="Chromate_transp"/>
    <property type="match status" value="1"/>
</dbReference>
<reference evidence="8 9" key="1">
    <citation type="submission" date="2011-11" db="EMBL/GenBank/DDBJ databases">
        <title>The Genome Sequence of Dialister succinatiphilus YIT 11850.</title>
        <authorList>
            <consortium name="The Broad Institute Genome Sequencing Platform"/>
            <person name="Earl A."/>
            <person name="Ward D."/>
            <person name="Feldgarden M."/>
            <person name="Gevers D."/>
            <person name="Morotomi M."/>
            <person name="Young S.K."/>
            <person name="Zeng Q."/>
            <person name="Gargeya S."/>
            <person name="Fitzgerald M."/>
            <person name="Haas B."/>
            <person name="Abouelleil A."/>
            <person name="Alvarado L."/>
            <person name="Arachchi H.M."/>
            <person name="Berlin A."/>
            <person name="Brown A."/>
            <person name="Chapman S.B."/>
            <person name="Dunbar C."/>
            <person name="Gearin G."/>
            <person name="Goldberg J."/>
            <person name="Griggs A."/>
            <person name="Gujja S."/>
            <person name="Heiman D."/>
            <person name="Howarth C."/>
            <person name="Lui A."/>
            <person name="MacDonald P.J.P."/>
            <person name="Montmayeur A."/>
            <person name="Murphy C."/>
            <person name="Neiman D."/>
            <person name="Pearson M."/>
            <person name="Priest M."/>
            <person name="Roberts A."/>
            <person name="Saif S."/>
            <person name="Shea T."/>
            <person name="Sisk P."/>
            <person name="Stolte C."/>
            <person name="Sykes S."/>
            <person name="Wortman J."/>
            <person name="Nusbaum C."/>
            <person name="Birren B."/>
        </authorList>
    </citation>
    <scope>NUCLEOTIDE SEQUENCE [LARGE SCALE GENOMIC DNA]</scope>
    <source>
        <strain evidence="8 9">YIT 11850</strain>
    </source>
</reference>
<dbReference type="eggNOG" id="COG2059">
    <property type="taxonomic scope" value="Bacteria"/>
</dbReference>
<gene>
    <name evidence="8" type="ORF">HMPREF9453_01367</name>
</gene>
<evidence type="ECO:0000256" key="3">
    <source>
        <dbReference type="ARBA" id="ARBA00022475"/>
    </source>
</evidence>
<dbReference type="RefSeq" id="WP_008859861.1">
    <property type="nucleotide sequence ID" value="NZ_JH591188.1"/>
</dbReference>
<keyword evidence="3" id="KW-1003">Cell membrane</keyword>
<evidence type="ECO:0000256" key="5">
    <source>
        <dbReference type="ARBA" id="ARBA00022989"/>
    </source>
</evidence>
<name>H1D179_9FIRM</name>
<feature type="transmembrane region" description="Helical" evidence="7">
    <location>
        <begin position="107"/>
        <end position="128"/>
    </location>
</feature>
<evidence type="ECO:0000256" key="6">
    <source>
        <dbReference type="ARBA" id="ARBA00023136"/>
    </source>
</evidence>
<comment type="similarity">
    <text evidence="2">Belongs to the chromate ion transporter (CHR) (TC 2.A.51) family.</text>
</comment>
<proteinExistence type="inferred from homology"/>
<dbReference type="STRING" id="742743.HMPREF9453_01367"/>
<organism evidence="8 9">
    <name type="scientific">Dialister succinatiphilus YIT 11850</name>
    <dbReference type="NCBI Taxonomy" id="742743"/>
    <lineage>
        <taxon>Bacteria</taxon>
        <taxon>Bacillati</taxon>
        <taxon>Bacillota</taxon>
        <taxon>Negativicutes</taxon>
        <taxon>Veillonellales</taxon>
        <taxon>Veillonellaceae</taxon>
        <taxon>Dialister</taxon>
    </lineage>
</organism>
<dbReference type="GO" id="GO:0015109">
    <property type="term" value="F:chromate transmembrane transporter activity"/>
    <property type="evidence" value="ECO:0007669"/>
    <property type="project" value="InterPro"/>
</dbReference>
<dbReference type="OrthoDB" id="9788907at2"/>
<protein>
    <recommendedName>
        <fullName evidence="10">Chromate ion transporter (CHR) family chromate transporter</fullName>
    </recommendedName>
</protein>
<keyword evidence="5 7" id="KW-1133">Transmembrane helix</keyword>
<dbReference type="PANTHER" id="PTHR43663:SF1">
    <property type="entry name" value="CHROMATE TRANSPORTER"/>
    <property type="match status" value="1"/>
</dbReference>
<evidence type="ECO:0000256" key="1">
    <source>
        <dbReference type="ARBA" id="ARBA00004651"/>
    </source>
</evidence>
<evidence type="ECO:0000313" key="9">
    <source>
        <dbReference type="Proteomes" id="UP000003277"/>
    </source>
</evidence>
<dbReference type="EMBL" id="ADLT01000045">
    <property type="protein sequence ID" value="EHO62775.1"/>
    <property type="molecule type" value="Genomic_DNA"/>
</dbReference>
<feature type="transmembrane region" description="Helical" evidence="7">
    <location>
        <begin position="48"/>
        <end position="67"/>
    </location>
</feature>
<evidence type="ECO:0000256" key="7">
    <source>
        <dbReference type="SAM" id="Phobius"/>
    </source>
</evidence>
<accession>H1D179</accession>
<evidence type="ECO:0000256" key="2">
    <source>
        <dbReference type="ARBA" id="ARBA00005262"/>
    </source>
</evidence>
<dbReference type="HOGENOM" id="CLU_018106_1_0_9"/>